<feature type="region of interest" description="Disordered" evidence="1">
    <location>
        <begin position="15"/>
        <end position="57"/>
    </location>
</feature>
<comment type="caution">
    <text evidence="2">The sequence shown here is derived from an EMBL/GenBank/DDBJ whole genome shotgun (WGS) entry which is preliminary data.</text>
</comment>
<evidence type="ECO:0000313" key="3">
    <source>
        <dbReference type="Proteomes" id="UP000707451"/>
    </source>
</evidence>
<dbReference type="Proteomes" id="UP000707451">
    <property type="component" value="Unassembled WGS sequence"/>
</dbReference>
<feature type="compositionally biased region" description="Acidic residues" evidence="1">
    <location>
        <begin position="45"/>
        <end position="56"/>
    </location>
</feature>
<evidence type="ECO:0000256" key="1">
    <source>
        <dbReference type="SAM" id="MobiDB-lite"/>
    </source>
</evidence>
<accession>A0A9P7Y1N9</accession>
<reference evidence="2" key="1">
    <citation type="submission" date="2021-06" db="EMBL/GenBank/DDBJ databases">
        <title>Genome Sequence of Mortierella hyaline Strain SCG-10, a Cold-Adapted, Nitrate-Reducing Fungus Isolated from Soil in Minnesota, USA.</title>
        <authorList>
            <person name="Aldossari N."/>
        </authorList>
    </citation>
    <scope>NUCLEOTIDE SEQUENCE</scope>
    <source>
        <strain evidence="2">SCG-10</strain>
    </source>
</reference>
<protein>
    <submittedName>
        <fullName evidence="2">Uncharacterized protein</fullName>
    </submittedName>
</protein>
<gene>
    <name evidence="2" type="ORF">KI688_008660</name>
</gene>
<organism evidence="2 3">
    <name type="scientific">Linnemannia hyalina</name>
    <dbReference type="NCBI Taxonomy" id="64524"/>
    <lineage>
        <taxon>Eukaryota</taxon>
        <taxon>Fungi</taxon>
        <taxon>Fungi incertae sedis</taxon>
        <taxon>Mucoromycota</taxon>
        <taxon>Mortierellomycotina</taxon>
        <taxon>Mortierellomycetes</taxon>
        <taxon>Mortierellales</taxon>
        <taxon>Mortierellaceae</taxon>
        <taxon>Linnemannia</taxon>
    </lineage>
</organism>
<dbReference type="EMBL" id="JAHRHY010000003">
    <property type="protein sequence ID" value="KAG9071117.1"/>
    <property type="molecule type" value="Genomic_DNA"/>
</dbReference>
<keyword evidence="3" id="KW-1185">Reference proteome</keyword>
<dbReference type="AlphaFoldDB" id="A0A9P7Y1N9"/>
<evidence type="ECO:0000313" key="2">
    <source>
        <dbReference type="EMBL" id="KAG9071117.1"/>
    </source>
</evidence>
<feature type="compositionally biased region" description="Low complexity" evidence="1">
    <location>
        <begin position="16"/>
        <end position="44"/>
    </location>
</feature>
<proteinExistence type="predicted"/>
<feature type="region of interest" description="Disordered" evidence="1">
    <location>
        <begin position="70"/>
        <end position="92"/>
    </location>
</feature>
<dbReference type="OrthoDB" id="2441460at2759"/>
<name>A0A9P7Y1N9_9FUNG</name>
<sequence>MAYCKQGLTFSVLFKNNNNNNNNNHNNSNNSNNSNNNNNNNPSETSDEAEVDEVSEELPFMTITYTVFGHDDDVDDEDFTMPNTVEEYDEPDQDAIALEHAPLANGAGPNGPIEDD</sequence>